<feature type="chain" id="PRO_5040900473" description="SLH domain-containing protein" evidence="1">
    <location>
        <begin position="29"/>
        <end position="911"/>
    </location>
</feature>
<sequence length="911" mass="95843">MSQQSSWKKILVTTMICTLISGAGAAYAETTGTTAANAAASVQAAAAPADRPSTPFSDVKKGHWAEKHIAKLALQGIVRGNGGKFKPAESITRQDAVIMAIRFMGLDQEMDENGAIIFPDVFEVGNYAKAYVALALQKKLLDQTEEYALAEAEPDAPWGTARASREWVTKLIVRAIGQTAMADKWSDEPSAFGDRAQIGESYEGYVSTAVSLGLIKGVSPDKFNPKGLIDRASLATLLSRAESQISVGYKGQTAGVVASLTDSSLTVVGKDGKSTTYSVAADTLLYRFDSDQPASLATILPYTDAIVISANGKALYIEQSGADQKIETISGTVASIVPAERKIWLRVGAEFVSINYDDTLRVQDGGGQLLAAADLKEGSTVELDRDTFRSAPLAVNVRVKGAPVNKTGQGTVVSVMAGSITIADNATGTSSPWSIASTVAVTKQGRPAALGDLAAGDTIAYEIVNDLVTKVTVSQAAAQTVSGRFEAVSADGKLITYTVGGRAEADFLASSVEVTINGIPNAALADLTAQDTIDLTLNGQGKVSAVKVTNRNVQTVNGASITSYAAAAKILTLTDASGNPLALKLTDKTRIDFNGTLFTLEAASQLLLNNRKISVSYFGSTAVSLSFVYKYSGTLISLNTTAKQVTLQLADGSTIVLPAPTPAVELYGKSAATAADVQAGQTVTLLLDTNQEKVLSIQVHKTVQMTVASVDTAGKKINLTTSEGVTSPWSVGTGVAFIGEKGEALTFPQLTAGQTVNVTLIGRQLAEVKRVLVTIGIVVSFGTDTITFADYSGKTTEVALGAGYRIVKNDAVAATTSTLAAGDRIEIRKDEQDKTLVSVIAGISKKFWKYEAATNELHVIRANLSDNYRYKLAPDTVFTSDDAGLSILDLRQGDPIVLYRYQGKLLEVVKL</sequence>
<dbReference type="OrthoDB" id="2611444at2"/>
<evidence type="ECO:0000313" key="4">
    <source>
        <dbReference type="Proteomes" id="UP000053750"/>
    </source>
</evidence>
<dbReference type="Proteomes" id="UP000053750">
    <property type="component" value="Unassembled WGS sequence"/>
</dbReference>
<feature type="domain" description="SLH" evidence="2">
    <location>
        <begin position="189"/>
        <end position="252"/>
    </location>
</feature>
<evidence type="ECO:0000313" key="3">
    <source>
        <dbReference type="EMBL" id="EXX91887.1"/>
    </source>
</evidence>
<keyword evidence="1" id="KW-0732">Signal</keyword>
<dbReference type="EMBL" id="JFHU01000021">
    <property type="protein sequence ID" value="EXX91887.1"/>
    <property type="molecule type" value="Genomic_DNA"/>
</dbReference>
<evidence type="ECO:0000256" key="1">
    <source>
        <dbReference type="SAM" id="SignalP"/>
    </source>
</evidence>
<dbReference type="InterPro" id="IPR001119">
    <property type="entry name" value="SLH_dom"/>
</dbReference>
<dbReference type="PROSITE" id="PS51272">
    <property type="entry name" value="SLH"/>
    <property type="match status" value="2"/>
</dbReference>
<dbReference type="Pfam" id="PF00395">
    <property type="entry name" value="SLH"/>
    <property type="match status" value="2"/>
</dbReference>
<proteinExistence type="predicted"/>
<keyword evidence="4" id="KW-1185">Reference proteome</keyword>
<name>A0A9W5W877_9BACL</name>
<protein>
    <recommendedName>
        <fullName evidence="2">SLH domain-containing protein</fullName>
    </recommendedName>
</protein>
<accession>A0A9W5W877</accession>
<evidence type="ECO:0000259" key="2">
    <source>
        <dbReference type="PROSITE" id="PS51272"/>
    </source>
</evidence>
<dbReference type="AlphaFoldDB" id="A0A9W5W877"/>
<organism evidence="3 4">
    <name type="scientific">Paenibacillus darwinianus</name>
    <dbReference type="NCBI Taxonomy" id="1380763"/>
    <lineage>
        <taxon>Bacteria</taxon>
        <taxon>Bacillati</taxon>
        <taxon>Bacillota</taxon>
        <taxon>Bacilli</taxon>
        <taxon>Bacillales</taxon>
        <taxon>Paenibacillaceae</taxon>
        <taxon>Paenibacillus</taxon>
    </lineage>
</organism>
<comment type="caution">
    <text evidence="3">The sequence shown here is derived from an EMBL/GenBank/DDBJ whole genome shotgun (WGS) entry which is preliminary data.</text>
</comment>
<dbReference type="RefSeq" id="WP_036582419.1">
    <property type="nucleotide sequence ID" value="NZ_KK082199.1"/>
</dbReference>
<feature type="signal peptide" evidence="1">
    <location>
        <begin position="1"/>
        <end position="28"/>
    </location>
</feature>
<feature type="domain" description="SLH" evidence="2">
    <location>
        <begin position="52"/>
        <end position="114"/>
    </location>
</feature>
<reference evidence="3 4" key="1">
    <citation type="submission" date="2014-02" db="EMBL/GenBank/DDBJ databases">
        <title>Genome sequence of Paenibacillus darwinianus reveals adaptive mechanisms for survival in Antarctic soils.</title>
        <authorList>
            <person name="Dsouza M."/>
            <person name="Taylor M.W."/>
            <person name="Turner S.J."/>
            <person name="Aislabie J."/>
        </authorList>
    </citation>
    <scope>NUCLEOTIDE SEQUENCE [LARGE SCALE GENOMIC DNA]</scope>
    <source>
        <strain evidence="3 4">CE1</strain>
    </source>
</reference>
<gene>
    <name evidence="3" type="ORF">BG53_07510</name>
</gene>